<evidence type="ECO:0000256" key="4">
    <source>
        <dbReference type="ARBA" id="ARBA00022519"/>
    </source>
</evidence>
<comment type="caution">
    <text evidence="11">The sequence shown here is derived from an EMBL/GenBank/DDBJ whole genome shotgun (WGS) entry which is preliminary data.</text>
</comment>
<keyword evidence="3" id="KW-1003">Cell membrane</keyword>
<feature type="transmembrane region" description="Helical" evidence="8">
    <location>
        <begin position="421"/>
        <end position="440"/>
    </location>
</feature>
<feature type="transmembrane region" description="Helical" evidence="8">
    <location>
        <begin position="473"/>
        <end position="494"/>
    </location>
</feature>
<keyword evidence="12" id="KW-1185">Reference proteome</keyword>
<feature type="region of interest" description="Disordered" evidence="9">
    <location>
        <begin position="563"/>
        <end position="590"/>
    </location>
</feature>
<dbReference type="InterPro" id="IPR000515">
    <property type="entry name" value="MetI-like"/>
</dbReference>
<feature type="transmembrane region" description="Helical" evidence="8">
    <location>
        <begin position="298"/>
        <end position="323"/>
    </location>
</feature>
<dbReference type="GO" id="GO:0055085">
    <property type="term" value="P:transmembrane transport"/>
    <property type="evidence" value="ECO:0007669"/>
    <property type="project" value="InterPro"/>
</dbReference>
<dbReference type="GO" id="GO:0005886">
    <property type="term" value="C:plasma membrane"/>
    <property type="evidence" value="ECO:0007669"/>
    <property type="project" value="UniProtKB-SubCell"/>
</dbReference>
<feature type="transmembrane region" description="Helical" evidence="8">
    <location>
        <begin position="193"/>
        <end position="219"/>
    </location>
</feature>
<keyword evidence="6 8" id="KW-1133">Transmembrane helix</keyword>
<dbReference type="EMBL" id="JAAAHS010000015">
    <property type="protein sequence ID" value="NBE50562.1"/>
    <property type="molecule type" value="Genomic_DNA"/>
</dbReference>
<protein>
    <submittedName>
        <fullName evidence="11">ABC transporter permease subunit</fullName>
    </submittedName>
</protein>
<dbReference type="Gene3D" id="1.10.3720.10">
    <property type="entry name" value="MetI-like"/>
    <property type="match status" value="2"/>
</dbReference>
<evidence type="ECO:0000313" key="12">
    <source>
        <dbReference type="Proteomes" id="UP000598297"/>
    </source>
</evidence>
<name>A0A964UKZ6_9ACTN</name>
<dbReference type="Proteomes" id="UP000598297">
    <property type="component" value="Unassembled WGS sequence"/>
</dbReference>
<keyword evidence="4" id="KW-0997">Cell inner membrane</keyword>
<evidence type="ECO:0000256" key="7">
    <source>
        <dbReference type="ARBA" id="ARBA00023136"/>
    </source>
</evidence>
<feature type="transmembrane region" description="Helical" evidence="8">
    <location>
        <begin position="528"/>
        <end position="552"/>
    </location>
</feature>
<dbReference type="PROSITE" id="PS50928">
    <property type="entry name" value="ABC_TM1"/>
    <property type="match status" value="2"/>
</dbReference>
<feature type="compositionally biased region" description="Polar residues" evidence="9">
    <location>
        <begin position="569"/>
        <end position="590"/>
    </location>
</feature>
<keyword evidence="2 8" id="KW-0813">Transport</keyword>
<keyword evidence="7 8" id="KW-0472">Membrane</keyword>
<feature type="transmembrane region" description="Helical" evidence="8">
    <location>
        <begin position="148"/>
        <end position="172"/>
    </location>
</feature>
<sequence>MRLFNRSRLGIAALLALVGILYVLPIAMTVYGAFRTAPPGLPGDFSLTGLTDAFADSRTYSTLGNSLWLAVMAGLSATALAVAFAWIVSRTDAALRRLVTPLMAVVLATPPLFFSLAWNLLGTPKFGLLNEALGAVGLPDTLAVTGRWGVWFVLSLKLCSLGYFILIGPFLAMDRRLEEASLIAGAGRLKTFVHVNVPVMAPAVMSVFIIAFIIGLIVLDIPLIIGRPAGFQVFATQIFDFANNDIPPNYAAASALAMIFIAVVVALVAIKWRLLDRRQFTTVSGKGARPEPWDLGRWTWLCNAVIVVYALLALVLPVIQIVLGSLQPVFGINRFSADNFTALLDDPQVMPALINTAQYAVVGGALAVALSLLTAMVGRHGSLRLRRGLELSSWLPWAVQGIILGLALVWTFLSVPFLRSLFGTVTIVLIGLVVASTPVAGRAMDAALAQVGRELEESARVSGASSLRMGVGIVARLILPSCLAAWLITAIQIAGNFEVPILLSRPANQPVAVLVYQLNVQGEVTRAAALFVLLLGAVVCLALVLGAVAWLIRGRASSPKAPTARAATASVTPTVPSIPSRPALTNSGVE</sequence>
<evidence type="ECO:0000256" key="1">
    <source>
        <dbReference type="ARBA" id="ARBA00004429"/>
    </source>
</evidence>
<evidence type="ECO:0000256" key="9">
    <source>
        <dbReference type="SAM" id="MobiDB-lite"/>
    </source>
</evidence>
<feature type="domain" description="ABC transmembrane type-1" evidence="10">
    <location>
        <begin position="353"/>
        <end position="543"/>
    </location>
</feature>
<evidence type="ECO:0000256" key="3">
    <source>
        <dbReference type="ARBA" id="ARBA00022475"/>
    </source>
</evidence>
<dbReference type="RefSeq" id="WP_161693717.1">
    <property type="nucleotide sequence ID" value="NZ_JAAAHS010000015.1"/>
</dbReference>
<dbReference type="SUPFAM" id="SSF161098">
    <property type="entry name" value="MetI-like"/>
    <property type="match status" value="2"/>
</dbReference>
<evidence type="ECO:0000256" key="5">
    <source>
        <dbReference type="ARBA" id="ARBA00022692"/>
    </source>
</evidence>
<gene>
    <name evidence="11" type="ORF">GUY60_03800</name>
</gene>
<comment type="similarity">
    <text evidence="8">Belongs to the binding-protein-dependent transport system permease family.</text>
</comment>
<dbReference type="PANTHER" id="PTHR43357:SF4">
    <property type="entry name" value="INNER MEMBRANE ABC TRANSPORTER PERMEASE PROTEIN YDCV"/>
    <property type="match status" value="1"/>
</dbReference>
<evidence type="ECO:0000256" key="2">
    <source>
        <dbReference type="ARBA" id="ARBA00022448"/>
    </source>
</evidence>
<evidence type="ECO:0000313" key="11">
    <source>
        <dbReference type="EMBL" id="NBE50562.1"/>
    </source>
</evidence>
<feature type="transmembrane region" description="Helical" evidence="8">
    <location>
        <begin position="394"/>
        <end position="415"/>
    </location>
</feature>
<dbReference type="InterPro" id="IPR035906">
    <property type="entry name" value="MetI-like_sf"/>
</dbReference>
<proteinExistence type="inferred from homology"/>
<comment type="subcellular location">
    <subcellularLocation>
        <location evidence="1">Cell inner membrane</location>
        <topology evidence="1">Multi-pass membrane protein</topology>
    </subcellularLocation>
    <subcellularLocation>
        <location evidence="8">Cell membrane</location>
        <topology evidence="8">Multi-pass membrane protein</topology>
    </subcellularLocation>
</comment>
<evidence type="ECO:0000256" key="8">
    <source>
        <dbReference type="RuleBase" id="RU363032"/>
    </source>
</evidence>
<evidence type="ECO:0000259" key="10">
    <source>
        <dbReference type="PROSITE" id="PS50928"/>
    </source>
</evidence>
<feature type="domain" description="ABC transmembrane type-1" evidence="10">
    <location>
        <begin position="63"/>
        <end position="271"/>
    </location>
</feature>
<evidence type="ECO:0000256" key="6">
    <source>
        <dbReference type="ARBA" id="ARBA00022989"/>
    </source>
</evidence>
<feature type="transmembrane region" description="Helical" evidence="8">
    <location>
        <begin position="67"/>
        <end position="88"/>
    </location>
</feature>
<feature type="transmembrane region" description="Helical" evidence="8">
    <location>
        <begin position="12"/>
        <end position="34"/>
    </location>
</feature>
<organism evidence="11 12">
    <name type="scientific">Streptomyces boluensis</name>
    <dbReference type="NCBI Taxonomy" id="1775135"/>
    <lineage>
        <taxon>Bacteria</taxon>
        <taxon>Bacillati</taxon>
        <taxon>Actinomycetota</taxon>
        <taxon>Actinomycetes</taxon>
        <taxon>Kitasatosporales</taxon>
        <taxon>Streptomycetaceae</taxon>
        <taxon>Streptomyces</taxon>
    </lineage>
</organism>
<feature type="transmembrane region" description="Helical" evidence="8">
    <location>
        <begin position="100"/>
        <end position="121"/>
    </location>
</feature>
<dbReference type="CDD" id="cd06261">
    <property type="entry name" value="TM_PBP2"/>
    <property type="match status" value="2"/>
</dbReference>
<dbReference type="Pfam" id="PF00528">
    <property type="entry name" value="BPD_transp_1"/>
    <property type="match status" value="2"/>
</dbReference>
<accession>A0A964UKZ6</accession>
<feature type="transmembrane region" description="Helical" evidence="8">
    <location>
        <begin position="250"/>
        <end position="270"/>
    </location>
</feature>
<feature type="transmembrane region" description="Helical" evidence="8">
    <location>
        <begin position="352"/>
        <end position="373"/>
    </location>
</feature>
<dbReference type="PANTHER" id="PTHR43357">
    <property type="entry name" value="INNER MEMBRANE ABC TRANSPORTER PERMEASE PROTEIN YDCV"/>
    <property type="match status" value="1"/>
</dbReference>
<reference evidence="11" key="1">
    <citation type="submission" date="2020-01" db="EMBL/GenBank/DDBJ databases">
        <title>Whole-genome analyses of novel actinobacteria.</title>
        <authorList>
            <person name="Sahin N."/>
        </authorList>
    </citation>
    <scope>NUCLEOTIDE SEQUENCE</scope>
    <source>
        <strain evidence="11">YC537</strain>
    </source>
</reference>
<dbReference type="AlphaFoldDB" id="A0A964UKZ6"/>
<dbReference type="OrthoDB" id="9810794at2"/>
<keyword evidence="5 8" id="KW-0812">Transmembrane</keyword>